<reference evidence="1" key="1">
    <citation type="journal article" date="2012" name="Proc. Natl. Acad. Sci. U.S.A.">
        <title>Antigenic diversity is generated by distinct evolutionary mechanisms in African trypanosome species.</title>
        <authorList>
            <person name="Jackson A.P."/>
            <person name="Berry A."/>
            <person name="Aslett M."/>
            <person name="Allison H.C."/>
            <person name="Burton P."/>
            <person name="Vavrova-Anderson J."/>
            <person name="Brown R."/>
            <person name="Browne H."/>
            <person name="Corton N."/>
            <person name="Hauser H."/>
            <person name="Gamble J."/>
            <person name="Gilderthorp R."/>
            <person name="Marcello L."/>
            <person name="McQuillan J."/>
            <person name="Otto T.D."/>
            <person name="Quail M.A."/>
            <person name="Sanders M.J."/>
            <person name="van Tonder A."/>
            <person name="Ginger M.L."/>
            <person name="Field M.C."/>
            <person name="Barry J.D."/>
            <person name="Hertz-Fowler C."/>
            <person name="Berriman M."/>
        </authorList>
    </citation>
    <scope>NUCLEOTIDE SEQUENCE</scope>
    <source>
        <strain evidence="1">Y486</strain>
    </source>
</reference>
<accession>G0U5C5</accession>
<dbReference type="EMBL" id="HE573026">
    <property type="protein sequence ID" value="CCC51073.1"/>
    <property type="molecule type" value="Genomic_DNA"/>
</dbReference>
<sequence length="159" mass="17710">MRHFMFEYFLCLFDLHSDFIFYIPIYTHSFITRLTVFCSSSPLLDALFSHASSFSVALKKTNIYSPALNIAVHSGNMLQGSWSACCSSVAILWTVGGRLRDVYNGSTQAEERRRDRRATALRAVTFVIASAVLVAVDNYGSVAKMLSAASYGARKLLLF</sequence>
<name>G0U5C5_TRYVY</name>
<dbReference type="VEuPathDB" id="TriTrypDB:TvY486_1001270"/>
<evidence type="ECO:0000313" key="1">
    <source>
        <dbReference type="EMBL" id="CCC51073.1"/>
    </source>
</evidence>
<dbReference type="AlphaFoldDB" id="G0U5C5"/>
<proteinExistence type="predicted"/>
<organism evidence="1">
    <name type="scientific">Trypanosoma vivax (strain Y486)</name>
    <dbReference type="NCBI Taxonomy" id="1055687"/>
    <lineage>
        <taxon>Eukaryota</taxon>
        <taxon>Discoba</taxon>
        <taxon>Euglenozoa</taxon>
        <taxon>Kinetoplastea</taxon>
        <taxon>Metakinetoplastina</taxon>
        <taxon>Trypanosomatida</taxon>
        <taxon>Trypanosomatidae</taxon>
        <taxon>Trypanosoma</taxon>
        <taxon>Duttonella</taxon>
    </lineage>
</organism>
<gene>
    <name evidence="1" type="ORF">TVY486_1001270</name>
</gene>
<protein>
    <submittedName>
        <fullName evidence="1">Uncharacterized protein</fullName>
    </submittedName>
</protein>